<keyword evidence="4 7" id="KW-0812">Transmembrane</keyword>
<protein>
    <submittedName>
        <fullName evidence="8">Transglycosylase</fullName>
    </submittedName>
</protein>
<evidence type="ECO:0000256" key="4">
    <source>
        <dbReference type="ARBA" id="ARBA00022692"/>
    </source>
</evidence>
<evidence type="ECO:0000313" key="9">
    <source>
        <dbReference type="Proteomes" id="UP000074382"/>
    </source>
</evidence>
<evidence type="ECO:0000256" key="3">
    <source>
        <dbReference type="ARBA" id="ARBA00022475"/>
    </source>
</evidence>
<keyword evidence="9" id="KW-1185">Reference proteome</keyword>
<sequence>MEIGGGFFGTIISALFVGLIVGALGRLIVPGKQDMPIWLTIVIGIAAALVGTAIMASFTSSFWLTLIVQVALAAVGVYLIAMMRGGRRRHSPA</sequence>
<comment type="caution">
    <text evidence="8">The sequence shown here is derived from an EMBL/GenBank/DDBJ whole genome shotgun (WGS) entry which is preliminary data.</text>
</comment>
<keyword evidence="6 7" id="KW-0472">Membrane</keyword>
<feature type="transmembrane region" description="Helical" evidence="7">
    <location>
        <begin position="37"/>
        <end position="56"/>
    </location>
</feature>
<feature type="transmembrane region" description="Helical" evidence="7">
    <location>
        <begin position="6"/>
        <end position="25"/>
    </location>
</feature>
<feature type="transmembrane region" description="Helical" evidence="7">
    <location>
        <begin position="62"/>
        <end position="81"/>
    </location>
</feature>
<dbReference type="GO" id="GO:0005886">
    <property type="term" value="C:plasma membrane"/>
    <property type="evidence" value="ECO:0007669"/>
    <property type="project" value="UniProtKB-SubCell"/>
</dbReference>
<dbReference type="PANTHER" id="PTHR33884:SF3">
    <property type="entry name" value="UPF0410 PROTEIN YMGE"/>
    <property type="match status" value="1"/>
</dbReference>
<comment type="similarity">
    <text evidence="2">Belongs to the UPF0410 family.</text>
</comment>
<keyword evidence="5 7" id="KW-1133">Transmembrane helix</keyword>
<evidence type="ECO:0000256" key="7">
    <source>
        <dbReference type="SAM" id="Phobius"/>
    </source>
</evidence>
<dbReference type="STRING" id="665004.AC529_02995"/>
<gene>
    <name evidence="8" type="ORF">AC529_02995</name>
</gene>
<dbReference type="RefSeq" id="WP_068756046.1">
    <property type="nucleotide sequence ID" value="NZ_KQ950182.1"/>
</dbReference>
<comment type="subcellular location">
    <subcellularLocation>
        <location evidence="1">Cell membrane</location>
        <topology evidence="1">Multi-pass membrane protein</topology>
    </subcellularLocation>
</comment>
<dbReference type="OrthoDB" id="3483802at2"/>
<dbReference type="PATRIC" id="fig|665004.4.peg.2253"/>
<accession>A0A147KLC8</accession>
<dbReference type="AlphaFoldDB" id="A0A147KLC8"/>
<reference evidence="9" key="1">
    <citation type="journal article" date="2017" name="Acta Aliment.">
        <title>Plant polysaccharide degrading enzyme system of Thermpbifida cellulosilytica TB100 revealed by de novo genome project data.</title>
        <authorList>
            <person name="Toth A."/>
            <person name="Baka E."/>
            <person name="Luzics S."/>
            <person name="Bata-Vidacs I."/>
            <person name="Nagy I."/>
            <person name="Balint B."/>
            <person name="Herceg R."/>
            <person name="Olasz F."/>
            <person name="Wilk T."/>
            <person name="Nagy T."/>
            <person name="Kriszt B."/>
            <person name="Nagy I."/>
            <person name="Kukolya J."/>
        </authorList>
    </citation>
    <scope>NUCLEOTIDE SEQUENCE [LARGE SCALE GENOMIC DNA]</scope>
    <source>
        <strain evidence="9">TB100</strain>
    </source>
</reference>
<evidence type="ECO:0000256" key="6">
    <source>
        <dbReference type="ARBA" id="ARBA00023136"/>
    </source>
</evidence>
<organism evidence="8 9">
    <name type="scientific">Thermobifida cellulosilytica TB100</name>
    <dbReference type="NCBI Taxonomy" id="665004"/>
    <lineage>
        <taxon>Bacteria</taxon>
        <taxon>Bacillati</taxon>
        <taxon>Actinomycetota</taxon>
        <taxon>Actinomycetes</taxon>
        <taxon>Streptosporangiales</taxon>
        <taxon>Nocardiopsidaceae</taxon>
        <taxon>Thermobifida</taxon>
    </lineage>
</organism>
<dbReference type="PANTHER" id="PTHR33884">
    <property type="entry name" value="UPF0410 PROTEIN YMGE"/>
    <property type="match status" value="1"/>
</dbReference>
<evidence type="ECO:0000256" key="2">
    <source>
        <dbReference type="ARBA" id="ARBA00011006"/>
    </source>
</evidence>
<proteinExistence type="inferred from homology"/>
<name>A0A147KLC8_THECS</name>
<dbReference type="EMBL" id="LGEM01000015">
    <property type="protein sequence ID" value="KUP98124.1"/>
    <property type="molecule type" value="Genomic_DNA"/>
</dbReference>
<dbReference type="Proteomes" id="UP000074382">
    <property type="component" value="Unassembled WGS sequence"/>
</dbReference>
<evidence type="ECO:0000256" key="1">
    <source>
        <dbReference type="ARBA" id="ARBA00004651"/>
    </source>
</evidence>
<evidence type="ECO:0000256" key="5">
    <source>
        <dbReference type="ARBA" id="ARBA00022989"/>
    </source>
</evidence>
<keyword evidence="3" id="KW-1003">Cell membrane</keyword>
<dbReference type="InterPro" id="IPR007341">
    <property type="entry name" value="Transgly_assoc"/>
</dbReference>
<evidence type="ECO:0000313" key="8">
    <source>
        <dbReference type="EMBL" id="KUP98124.1"/>
    </source>
</evidence>